<protein>
    <submittedName>
        <fullName evidence="6">LacI family transcriptional regulator</fullName>
    </submittedName>
</protein>
<dbReference type="AlphaFoldDB" id="A0A9W5X458"/>
<feature type="domain" description="HTH gntR-type" evidence="5">
    <location>
        <begin position="1"/>
        <end position="69"/>
    </location>
</feature>
<dbReference type="Proteomes" id="UP000621492">
    <property type="component" value="Unassembled WGS sequence"/>
</dbReference>
<dbReference type="InterPro" id="IPR000524">
    <property type="entry name" value="Tscrpt_reg_HTH_GntR"/>
</dbReference>
<dbReference type="SMART" id="SM00345">
    <property type="entry name" value="HTH_GNTR"/>
    <property type="match status" value="1"/>
</dbReference>
<proteinExistence type="predicted"/>
<comment type="caution">
    <text evidence="6">The sequence shown here is derived from an EMBL/GenBank/DDBJ whole genome shotgun (WGS) entry which is preliminary data.</text>
</comment>
<dbReference type="EMBL" id="BMJD01000003">
    <property type="protein sequence ID" value="GGB32571.1"/>
    <property type="molecule type" value="Genomic_DNA"/>
</dbReference>
<sequence>MSLYEQIYNYILDKIKAGEMKRGDKIPTEYELAKLFRVSRITSKKALDMLSQNNIIERFQGRGSFVSSTLPDFSTISAKREYLDTERDNLIGLIIPDFMDTYGLELVKAIERSCSDHQYNLVLKRTLGLEEEEKKAINSCLNMGVKGIIVLPVQGTHYNNELLRLVVEEYPLVLIDRYLKGIPASSVSIDNKKAMRELTGLVLESGHRNIAFISPSIEGTSSVEERFIGFQAAFSEKGEPLNPDYILTEMKSTMPVNVHGDKQKGYETEDCDKLIRFIEHNPTITAYICSEYEIAVMLYKVLGTLGKKVPKDISIVCFDSPNTYLDHPFFTHISQDQDAMGRNAVELLMKQLAGENEPFDCKVNFRLEKGQSMKTIELEKQE</sequence>
<evidence type="ECO:0000259" key="5">
    <source>
        <dbReference type="PROSITE" id="PS50949"/>
    </source>
</evidence>
<organism evidence="6 7">
    <name type="scientific">Lentibacillus populi</name>
    <dbReference type="NCBI Taxonomy" id="1827502"/>
    <lineage>
        <taxon>Bacteria</taxon>
        <taxon>Bacillati</taxon>
        <taxon>Bacillota</taxon>
        <taxon>Bacilli</taxon>
        <taxon>Bacillales</taxon>
        <taxon>Bacillaceae</taxon>
        <taxon>Lentibacillus</taxon>
    </lineage>
</organism>
<dbReference type="PROSITE" id="PS50949">
    <property type="entry name" value="HTH_GNTR"/>
    <property type="match status" value="1"/>
</dbReference>
<accession>A0A9W5X458</accession>
<dbReference type="PANTHER" id="PTHR30146">
    <property type="entry name" value="LACI-RELATED TRANSCRIPTIONAL REPRESSOR"/>
    <property type="match status" value="1"/>
</dbReference>
<keyword evidence="3" id="KW-0238">DNA-binding</keyword>
<dbReference type="SUPFAM" id="SSF46785">
    <property type="entry name" value="Winged helix' DNA-binding domain"/>
    <property type="match status" value="1"/>
</dbReference>
<reference evidence="6" key="2">
    <citation type="submission" date="2020-09" db="EMBL/GenBank/DDBJ databases">
        <authorList>
            <person name="Sun Q."/>
            <person name="Zhou Y."/>
        </authorList>
    </citation>
    <scope>NUCLEOTIDE SEQUENCE</scope>
    <source>
        <strain evidence="6">CGMCC 1.15454</strain>
    </source>
</reference>
<evidence type="ECO:0000256" key="1">
    <source>
        <dbReference type="ARBA" id="ARBA00022491"/>
    </source>
</evidence>
<keyword evidence="2" id="KW-0805">Transcription regulation</keyword>
<dbReference type="PRINTS" id="PR00035">
    <property type="entry name" value="HTHGNTR"/>
</dbReference>
<dbReference type="Gene3D" id="1.10.10.10">
    <property type="entry name" value="Winged helix-like DNA-binding domain superfamily/Winged helix DNA-binding domain"/>
    <property type="match status" value="1"/>
</dbReference>
<dbReference type="CDD" id="cd07377">
    <property type="entry name" value="WHTH_GntR"/>
    <property type="match status" value="1"/>
</dbReference>
<gene>
    <name evidence="6" type="ORF">GCM10011409_07480</name>
</gene>
<evidence type="ECO:0000313" key="7">
    <source>
        <dbReference type="Proteomes" id="UP000621492"/>
    </source>
</evidence>
<dbReference type="RefSeq" id="WP_188724685.1">
    <property type="nucleotide sequence ID" value="NZ_BMJD01000003.1"/>
</dbReference>
<evidence type="ECO:0000313" key="6">
    <source>
        <dbReference type="EMBL" id="GGB32571.1"/>
    </source>
</evidence>
<dbReference type="InterPro" id="IPR036388">
    <property type="entry name" value="WH-like_DNA-bd_sf"/>
</dbReference>
<dbReference type="Gene3D" id="3.40.50.2300">
    <property type="match status" value="2"/>
</dbReference>
<dbReference type="InterPro" id="IPR046335">
    <property type="entry name" value="LacI/GalR-like_sensor"/>
</dbReference>
<dbReference type="CDD" id="cd06267">
    <property type="entry name" value="PBP1_LacI_sugar_binding-like"/>
    <property type="match status" value="1"/>
</dbReference>
<dbReference type="PANTHER" id="PTHR30146:SF95">
    <property type="entry name" value="RIBOSE OPERON REPRESSOR"/>
    <property type="match status" value="1"/>
</dbReference>
<dbReference type="InterPro" id="IPR028082">
    <property type="entry name" value="Peripla_BP_I"/>
</dbReference>
<dbReference type="GO" id="GO:0003700">
    <property type="term" value="F:DNA-binding transcription factor activity"/>
    <property type="evidence" value="ECO:0007669"/>
    <property type="project" value="InterPro"/>
</dbReference>
<keyword evidence="1" id="KW-0678">Repressor</keyword>
<evidence type="ECO:0000256" key="3">
    <source>
        <dbReference type="ARBA" id="ARBA00023125"/>
    </source>
</evidence>
<keyword evidence="4" id="KW-0804">Transcription</keyword>
<dbReference type="GO" id="GO:0000976">
    <property type="term" value="F:transcription cis-regulatory region binding"/>
    <property type="evidence" value="ECO:0007669"/>
    <property type="project" value="TreeGrafter"/>
</dbReference>
<keyword evidence="7" id="KW-1185">Reference proteome</keyword>
<dbReference type="Pfam" id="PF00392">
    <property type="entry name" value="GntR"/>
    <property type="match status" value="1"/>
</dbReference>
<evidence type="ECO:0000256" key="2">
    <source>
        <dbReference type="ARBA" id="ARBA00023015"/>
    </source>
</evidence>
<reference evidence="6" key="1">
    <citation type="journal article" date="2014" name="Int. J. Syst. Evol. Microbiol.">
        <title>Complete genome sequence of Corynebacterium casei LMG S-19264T (=DSM 44701T), isolated from a smear-ripened cheese.</title>
        <authorList>
            <consortium name="US DOE Joint Genome Institute (JGI-PGF)"/>
            <person name="Walter F."/>
            <person name="Albersmeier A."/>
            <person name="Kalinowski J."/>
            <person name="Ruckert C."/>
        </authorList>
    </citation>
    <scope>NUCLEOTIDE SEQUENCE</scope>
    <source>
        <strain evidence="6">CGMCC 1.15454</strain>
    </source>
</reference>
<dbReference type="InterPro" id="IPR036390">
    <property type="entry name" value="WH_DNA-bd_sf"/>
</dbReference>
<name>A0A9W5X458_9BACI</name>
<dbReference type="SUPFAM" id="SSF53822">
    <property type="entry name" value="Periplasmic binding protein-like I"/>
    <property type="match status" value="1"/>
</dbReference>
<dbReference type="Pfam" id="PF13377">
    <property type="entry name" value="Peripla_BP_3"/>
    <property type="match status" value="1"/>
</dbReference>
<evidence type="ECO:0000256" key="4">
    <source>
        <dbReference type="ARBA" id="ARBA00023163"/>
    </source>
</evidence>